<dbReference type="RefSeq" id="WP_232878663.1">
    <property type="nucleotide sequence ID" value="NZ_JAJSOJ010000052.1"/>
</dbReference>
<evidence type="ECO:0000313" key="3">
    <source>
        <dbReference type="Proteomes" id="UP001521074"/>
    </source>
</evidence>
<organism evidence="2 3">
    <name type="scientific">Acetobacter sicerae</name>
    <dbReference type="NCBI Taxonomy" id="85325"/>
    <lineage>
        <taxon>Bacteria</taxon>
        <taxon>Pseudomonadati</taxon>
        <taxon>Pseudomonadota</taxon>
        <taxon>Alphaproteobacteria</taxon>
        <taxon>Acetobacterales</taxon>
        <taxon>Acetobacteraceae</taxon>
        <taxon>Acetobacter</taxon>
    </lineage>
</organism>
<keyword evidence="1" id="KW-0732">Signal</keyword>
<evidence type="ECO:0008006" key="4">
    <source>
        <dbReference type="Google" id="ProtNLM"/>
    </source>
</evidence>
<accession>A0ABS8VV91</accession>
<feature type="signal peptide" evidence="1">
    <location>
        <begin position="1"/>
        <end position="41"/>
    </location>
</feature>
<protein>
    <recommendedName>
        <fullName evidence="4">Outer membrane protein beta-barrel domain-containing protein</fullName>
    </recommendedName>
</protein>
<keyword evidence="3" id="KW-1185">Reference proteome</keyword>
<gene>
    <name evidence="2" type="ORF">LWC05_13570</name>
</gene>
<dbReference type="Proteomes" id="UP001521074">
    <property type="component" value="Unassembled WGS sequence"/>
</dbReference>
<feature type="chain" id="PRO_5046899302" description="Outer membrane protein beta-barrel domain-containing protein" evidence="1">
    <location>
        <begin position="42"/>
        <end position="321"/>
    </location>
</feature>
<evidence type="ECO:0000313" key="2">
    <source>
        <dbReference type="EMBL" id="MCE0744908.1"/>
    </source>
</evidence>
<comment type="caution">
    <text evidence="2">The sequence shown here is derived from an EMBL/GenBank/DDBJ whole genome shotgun (WGS) entry which is preliminary data.</text>
</comment>
<name>A0ABS8VV91_9PROT</name>
<sequence>MRFTNVPTLVKALNLMIRKTALLTCLTAATLTFSMIDAACAAPPAVVAVNREIGLSVTGNFQDVIAKGNRQYNSTYQGYHYTDTYQTNSSYRDHVTGWTPGFRADAQYMFDTSILKHLYVASSFTLDSGNINENYHYLATAIRSGASPNRYGGRDNVGFNRSGINVTGEIGKGFLLLNDRLLITPVVQGGYSAGGYDTYTAYGKGYVGLALHVDYAITSRLVIRGRAGWAQYLKVGTHYNSNGYYSDKGSRPEWSGDIALDYRMTDCFHLTGGVRYTYLNYGHANYFNSTSSSYGSAYSYSNDETAWRNGVQLRLGVAYQL</sequence>
<dbReference type="EMBL" id="JAJSOJ010000052">
    <property type="protein sequence ID" value="MCE0744908.1"/>
    <property type="molecule type" value="Genomic_DNA"/>
</dbReference>
<evidence type="ECO:0000256" key="1">
    <source>
        <dbReference type="SAM" id="SignalP"/>
    </source>
</evidence>
<proteinExistence type="predicted"/>
<reference evidence="2 3" key="1">
    <citation type="submission" date="2021-12" db="EMBL/GenBank/DDBJ databases">
        <title>Genome sequence of Acetobacter sicerae DmPark20a_162.</title>
        <authorList>
            <person name="Chaston J.M."/>
        </authorList>
    </citation>
    <scope>NUCLEOTIDE SEQUENCE [LARGE SCALE GENOMIC DNA]</scope>
    <source>
        <strain evidence="2 3">DmPark20a_162</strain>
    </source>
</reference>